<feature type="binding site" evidence="7">
    <location>
        <position position="312"/>
    </location>
    <ligand>
        <name>ATP</name>
        <dbReference type="ChEBI" id="CHEBI:30616"/>
    </ligand>
</feature>
<dbReference type="Pfam" id="PF00069">
    <property type="entry name" value="Pkinase"/>
    <property type="match status" value="1"/>
</dbReference>
<dbReference type="PROSITE" id="PS00107">
    <property type="entry name" value="PROTEIN_KINASE_ATP"/>
    <property type="match status" value="1"/>
</dbReference>
<feature type="region of interest" description="Disordered" evidence="8">
    <location>
        <begin position="211"/>
        <end position="256"/>
    </location>
</feature>
<name>A0A8H7ZX12_9FUNG</name>
<evidence type="ECO:0000259" key="9">
    <source>
        <dbReference type="PROSITE" id="PS50011"/>
    </source>
</evidence>
<evidence type="ECO:0000313" key="11">
    <source>
        <dbReference type="Proteomes" id="UP000673691"/>
    </source>
</evidence>
<evidence type="ECO:0000256" key="6">
    <source>
        <dbReference type="ARBA" id="ARBA00022840"/>
    </source>
</evidence>
<protein>
    <recommendedName>
        <fullName evidence="9">Protein kinase domain-containing protein</fullName>
    </recommendedName>
</protein>
<dbReference type="Gene3D" id="3.30.200.20">
    <property type="entry name" value="Phosphorylase Kinase, domain 1"/>
    <property type="match status" value="1"/>
</dbReference>
<dbReference type="PANTHER" id="PTHR24056">
    <property type="entry name" value="CELL DIVISION PROTEIN KINASE"/>
    <property type="match status" value="1"/>
</dbReference>
<keyword evidence="2" id="KW-0723">Serine/threonine-protein kinase</keyword>
<evidence type="ECO:0000256" key="7">
    <source>
        <dbReference type="PROSITE-ProRule" id="PRU10141"/>
    </source>
</evidence>
<evidence type="ECO:0000256" key="3">
    <source>
        <dbReference type="ARBA" id="ARBA00022679"/>
    </source>
</evidence>
<keyword evidence="3" id="KW-0808">Transferase</keyword>
<dbReference type="EMBL" id="JAEFCI010004313">
    <property type="protein sequence ID" value="KAG5461024.1"/>
    <property type="molecule type" value="Genomic_DNA"/>
</dbReference>
<keyword evidence="5" id="KW-0418">Kinase</keyword>
<feature type="domain" description="Protein kinase" evidence="9">
    <location>
        <begin position="283"/>
        <end position="370"/>
    </location>
</feature>
<dbReference type="InterPro" id="IPR011009">
    <property type="entry name" value="Kinase-like_dom_sf"/>
</dbReference>
<evidence type="ECO:0000256" key="5">
    <source>
        <dbReference type="ARBA" id="ARBA00022777"/>
    </source>
</evidence>
<proteinExistence type="inferred from homology"/>
<keyword evidence="11" id="KW-1185">Reference proteome</keyword>
<comment type="similarity">
    <text evidence="1">Belongs to the protein kinase superfamily. CMGC Ser/Thr protein kinase family. CDC2/CDKX subfamily.</text>
</comment>
<dbReference type="GO" id="GO:0005634">
    <property type="term" value="C:nucleus"/>
    <property type="evidence" value="ECO:0007669"/>
    <property type="project" value="TreeGrafter"/>
</dbReference>
<gene>
    <name evidence="10" type="ORF">BJ554DRAFT_6852</name>
</gene>
<dbReference type="Proteomes" id="UP000673691">
    <property type="component" value="Unassembled WGS sequence"/>
</dbReference>
<reference evidence="10 11" key="1">
    <citation type="journal article" name="Sci. Rep.">
        <title>Genome-scale phylogenetic analyses confirm Olpidium as the closest living zoosporic fungus to the non-flagellated, terrestrial fungi.</title>
        <authorList>
            <person name="Chang Y."/>
            <person name="Rochon D."/>
            <person name="Sekimoto S."/>
            <person name="Wang Y."/>
            <person name="Chovatia M."/>
            <person name="Sandor L."/>
            <person name="Salamov A."/>
            <person name="Grigoriev I.V."/>
            <person name="Stajich J.E."/>
            <person name="Spatafora J.W."/>
        </authorList>
    </citation>
    <scope>NUCLEOTIDE SEQUENCE [LARGE SCALE GENOMIC DNA]</scope>
    <source>
        <strain evidence="10">S191</strain>
    </source>
</reference>
<keyword evidence="6 7" id="KW-0067">ATP-binding</keyword>
<dbReference type="PANTHER" id="PTHR24056:SF508">
    <property type="entry name" value="CYCLIN-DEPENDENT KINASE 10"/>
    <property type="match status" value="1"/>
</dbReference>
<keyword evidence="4 7" id="KW-0547">Nucleotide-binding</keyword>
<comment type="caution">
    <text evidence="10">The sequence shown here is derived from an EMBL/GenBank/DDBJ whole genome shotgun (WGS) entry which is preliminary data.</text>
</comment>
<sequence>MKISVMACGSAISELENVSSYPRENLVPMLLSKGSVKVDVHLPHVLSHAGVKDLRKIVVVVRRRLPPGFFVTINHVTSYNTANSSEGINARRRPSTPLRAKTETKKKKILRRRWTRVGRGGGGVAARQTRSSRQAPVSDVVGAAPRGTEVSCKKHVAAVCVALRGAPEGRGFFGAIMHSLSSTKAAAASRAKVAAVPRPPDATDPLTQLRKLQQQQQQQQGLGLGLGQRAQQHLQRRLRSLRDRGSSKAPSQPRPLELLSVAGRKTVWEEPKPSGACRWVDEFEKLNEVGKGAYGVVYRARDTKDGTVVALKKVIFDQEQEGYPMTSLREIMLLSELRHENVVTVLDVVVGRNLRDFFVVMEYCEHRAAD</sequence>
<organism evidence="10 11">
    <name type="scientific">Olpidium bornovanus</name>
    <dbReference type="NCBI Taxonomy" id="278681"/>
    <lineage>
        <taxon>Eukaryota</taxon>
        <taxon>Fungi</taxon>
        <taxon>Fungi incertae sedis</taxon>
        <taxon>Olpidiomycota</taxon>
        <taxon>Olpidiomycotina</taxon>
        <taxon>Olpidiomycetes</taxon>
        <taxon>Olpidiales</taxon>
        <taxon>Olpidiaceae</taxon>
        <taxon>Olpidium</taxon>
    </lineage>
</organism>
<dbReference type="InterPro" id="IPR050108">
    <property type="entry name" value="CDK"/>
</dbReference>
<dbReference type="InterPro" id="IPR000719">
    <property type="entry name" value="Prot_kinase_dom"/>
</dbReference>
<dbReference type="AlphaFoldDB" id="A0A8H7ZX12"/>
<dbReference type="SUPFAM" id="SSF56112">
    <property type="entry name" value="Protein kinase-like (PK-like)"/>
    <property type="match status" value="1"/>
</dbReference>
<dbReference type="GO" id="GO:0007346">
    <property type="term" value="P:regulation of mitotic cell cycle"/>
    <property type="evidence" value="ECO:0007669"/>
    <property type="project" value="TreeGrafter"/>
</dbReference>
<evidence type="ECO:0000256" key="1">
    <source>
        <dbReference type="ARBA" id="ARBA00006485"/>
    </source>
</evidence>
<evidence type="ECO:0000313" key="10">
    <source>
        <dbReference type="EMBL" id="KAG5461024.1"/>
    </source>
</evidence>
<evidence type="ECO:0000256" key="4">
    <source>
        <dbReference type="ARBA" id="ARBA00022741"/>
    </source>
</evidence>
<accession>A0A8H7ZX12</accession>
<evidence type="ECO:0000256" key="2">
    <source>
        <dbReference type="ARBA" id="ARBA00022527"/>
    </source>
</evidence>
<dbReference type="GO" id="GO:0004674">
    <property type="term" value="F:protein serine/threonine kinase activity"/>
    <property type="evidence" value="ECO:0007669"/>
    <property type="project" value="UniProtKB-KW"/>
</dbReference>
<dbReference type="PROSITE" id="PS50011">
    <property type="entry name" value="PROTEIN_KINASE_DOM"/>
    <property type="match status" value="1"/>
</dbReference>
<feature type="compositionally biased region" description="Low complexity" evidence="8">
    <location>
        <begin position="211"/>
        <end position="233"/>
    </location>
</feature>
<dbReference type="GO" id="GO:0010556">
    <property type="term" value="P:regulation of macromolecule biosynthetic process"/>
    <property type="evidence" value="ECO:0007669"/>
    <property type="project" value="UniProtKB-ARBA"/>
</dbReference>
<evidence type="ECO:0000256" key="8">
    <source>
        <dbReference type="SAM" id="MobiDB-lite"/>
    </source>
</evidence>
<dbReference type="InterPro" id="IPR017441">
    <property type="entry name" value="Protein_kinase_ATP_BS"/>
</dbReference>
<feature type="region of interest" description="Disordered" evidence="8">
    <location>
        <begin position="119"/>
        <end position="139"/>
    </location>
</feature>
<dbReference type="OrthoDB" id="1732493at2759"/>
<dbReference type="GO" id="GO:0005524">
    <property type="term" value="F:ATP binding"/>
    <property type="evidence" value="ECO:0007669"/>
    <property type="project" value="UniProtKB-UniRule"/>
</dbReference>
<dbReference type="FunFam" id="3.30.200.20:FF:000172">
    <property type="entry name" value="cyclin-dependent kinase G-2 isoform X1"/>
    <property type="match status" value="1"/>
</dbReference>
<dbReference type="GO" id="GO:0080090">
    <property type="term" value="P:regulation of primary metabolic process"/>
    <property type="evidence" value="ECO:0007669"/>
    <property type="project" value="UniProtKB-ARBA"/>
</dbReference>